<dbReference type="GO" id="GO:0031902">
    <property type="term" value="C:late endosome membrane"/>
    <property type="evidence" value="ECO:0007669"/>
    <property type="project" value="UniProtKB-SubCell"/>
</dbReference>
<reference evidence="12" key="1">
    <citation type="submission" date="2021-02" db="EMBL/GenBank/DDBJ databases">
        <authorList>
            <person name="Nowell W R."/>
        </authorList>
    </citation>
    <scope>NUCLEOTIDE SEQUENCE</scope>
</reference>
<keyword evidence="5" id="KW-0653">Protein transport</keyword>
<feature type="compositionally biased region" description="Polar residues" evidence="8">
    <location>
        <begin position="216"/>
        <end position="227"/>
    </location>
</feature>
<evidence type="ECO:0000256" key="3">
    <source>
        <dbReference type="ARBA" id="ARBA00022448"/>
    </source>
</evidence>
<organism evidence="12 13">
    <name type="scientific">Rotaria magnacalcarata</name>
    <dbReference type="NCBI Taxonomy" id="392030"/>
    <lineage>
        <taxon>Eukaryota</taxon>
        <taxon>Metazoa</taxon>
        <taxon>Spiralia</taxon>
        <taxon>Gnathifera</taxon>
        <taxon>Rotifera</taxon>
        <taxon>Eurotatoria</taxon>
        <taxon>Bdelloidea</taxon>
        <taxon>Philodinida</taxon>
        <taxon>Philodinidae</taxon>
        <taxon>Rotaria</taxon>
    </lineage>
</organism>
<proteinExistence type="inferred from homology"/>
<comment type="subcellular location">
    <subcellularLocation>
        <location evidence="1">Late endosome membrane</location>
        <topology evidence="1">Peripheral membrane protein</topology>
    </subcellularLocation>
</comment>
<dbReference type="EMBL" id="CAJOBJ010161833">
    <property type="protein sequence ID" value="CAF4849123.1"/>
    <property type="molecule type" value="Genomic_DNA"/>
</dbReference>
<dbReference type="PROSITE" id="PS51497">
    <property type="entry name" value="UMA"/>
    <property type="match status" value="1"/>
</dbReference>
<dbReference type="Pfam" id="PF10240">
    <property type="entry name" value="DUF2464"/>
    <property type="match status" value="1"/>
</dbReference>
<feature type="domain" description="UMA" evidence="9">
    <location>
        <begin position="249"/>
        <end position="300"/>
    </location>
</feature>
<feature type="domain" description="MABP" evidence="10">
    <location>
        <begin position="49"/>
        <end position="195"/>
    </location>
</feature>
<dbReference type="PANTHER" id="PTHR31547:SF1">
    <property type="entry name" value="MULTIVESICULAR BODY SUBUNIT 12B"/>
    <property type="match status" value="1"/>
</dbReference>
<evidence type="ECO:0000256" key="4">
    <source>
        <dbReference type="ARBA" id="ARBA00022753"/>
    </source>
</evidence>
<evidence type="ECO:0000256" key="1">
    <source>
        <dbReference type="ARBA" id="ARBA00004633"/>
    </source>
</evidence>
<dbReference type="Gene3D" id="2.100.10.50">
    <property type="match status" value="1"/>
</dbReference>
<evidence type="ECO:0000313" key="13">
    <source>
        <dbReference type="Proteomes" id="UP000681967"/>
    </source>
</evidence>
<dbReference type="GO" id="GO:0015031">
    <property type="term" value="P:protein transport"/>
    <property type="evidence" value="ECO:0007669"/>
    <property type="project" value="UniProtKB-KW"/>
</dbReference>
<accession>A0A8S3BPP0</accession>
<dbReference type="Proteomes" id="UP000681967">
    <property type="component" value="Unassembled WGS sequence"/>
</dbReference>
<comment type="similarity">
    <text evidence="2">Belongs to the MVB12 family.</text>
</comment>
<dbReference type="GO" id="GO:0042058">
    <property type="term" value="P:regulation of epidermal growth factor receptor signaling pathway"/>
    <property type="evidence" value="ECO:0007669"/>
    <property type="project" value="TreeGrafter"/>
</dbReference>
<gene>
    <name evidence="12" type="ORF">BYL167_LOCUS50283</name>
    <name evidence="11" type="ORF">GIL414_LOCUS49310</name>
</gene>
<feature type="compositionally biased region" description="Polar residues" evidence="8">
    <location>
        <begin position="27"/>
        <end position="44"/>
    </location>
</feature>
<feature type="region of interest" description="Disordered" evidence="8">
    <location>
        <begin position="205"/>
        <end position="232"/>
    </location>
</feature>
<keyword evidence="3" id="KW-0813">Transport</keyword>
<evidence type="ECO:0000259" key="10">
    <source>
        <dbReference type="PROSITE" id="PS51498"/>
    </source>
</evidence>
<dbReference type="InterPro" id="IPR023341">
    <property type="entry name" value="MABP"/>
</dbReference>
<feature type="region of interest" description="Disordered" evidence="8">
    <location>
        <begin position="19"/>
        <end position="44"/>
    </location>
</feature>
<dbReference type="InterPro" id="IPR040297">
    <property type="entry name" value="MVB12B"/>
</dbReference>
<evidence type="ECO:0000256" key="2">
    <source>
        <dbReference type="ARBA" id="ARBA00010432"/>
    </source>
</evidence>
<dbReference type="InterPro" id="IPR018798">
    <property type="entry name" value="MVB12A/B"/>
</dbReference>
<evidence type="ECO:0000259" key="9">
    <source>
        <dbReference type="PROSITE" id="PS51497"/>
    </source>
</evidence>
<dbReference type="PANTHER" id="PTHR31547">
    <property type="entry name" value="MULTIVESICULAR BODY SUBUNIT 12B"/>
    <property type="match status" value="1"/>
</dbReference>
<evidence type="ECO:0000313" key="11">
    <source>
        <dbReference type="EMBL" id="CAF4849123.1"/>
    </source>
</evidence>
<dbReference type="GO" id="GO:0019075">
    <property type="term" value="P:virus maturation"/>
    <property type="evidence" value="ECO:0007669"/>
    <property type="project" value="TreeGrafter"/>
</dbReference>
<keyword evidence="6" id="KW-0472">Membrane</keyword>
<sequence>MAGLSNFLFSLPGSLFSQQQQQQQQQNSIGTFNNDENNINDMSSMNDTSLPITGICLVSKPDNVPTGYECIRKVYGEPSRDADLMADSMLERKDRFLCITRIFPLAGNKAFVLEDIKIINERDIPPQNYTPLNETIDTRAKGTSKRTICVRLAERQAGMKCVCDIIFLYRHKRPPQFYTLIGDINGFQMCTKEGTVPPFRAIPPPPPPSNIYPNPTHHQSYAQTPKQNSKDDYSNIYTLGKKSEEKDILDGIPFTINPIYLTGNRNSANDLFGLDSYRILSPYDIEQYYPYDFHLERHSLSLL</sequence>
<dbReference type="Proteomes" id="UP000681720">
    <property type="component" value="Unassembled WGS sequence"/>
</dbReference>
<dbReference type="InterPro" id="IPR023340">
    <property type="entry name" value="UMA"/>
</dbReference>
<dbReference type="FunFam" id="2.100.10.50:FF:000002">
    <property type="entry name" value="Multivesicular body subunit 12B"/>
    <property type="match status" value="1"/>
</dbReference>
<name>A0A8S3BPP0_9BILA</name>
<dbReference type="PROSITE" id="PS51498">
    <property type="entry name" value="MABP"/>
    <property type="match status" value="1"/>
</dbReference>
<dbReference type="GO" id="GO:0046755">
    <property type="term" value="P:viral budding"/>
    <property type="evidence" value="ECO:0007669"/>
    <property type="project" value="TreeGrafter"/>
</dbReference>
<dbReference type="EMBL" id="CAJOBH010153132">
    <property type="protein sequence ID" value="CAF4853209.1"/>
    <property type="molecule type" value="Genomic_DNA"/>
</dbReference>
<dbReference type="GO" id="GO:0000813">
    <property type="term" value="C:ESCRT I complex"/>
    <property type="evidence" value="ECO:0007669"/>
    <property type="project" value="InterPro"/>
</dbReference>
<dbReference type="AlphaFoldDB" id="A0A8S3BPP0"/>
<evidence type="ECO:0000256" key="7">
    <source>
        <dbReference type="ARBA" id="ARBA00053101"/>
    </source>
</evidence>
<evidence type="ECO:0000256" key="8">
    <source>
        <dbReference type="SAM" id="MobiDB-lite"/>
    </source>
</evidence>
<evidence type="ECO:0000313" key="12">
    <source>
        <dbReference type="EMBL" id="CAF4853209.1"/>
    </source>
</evidence>
<evidence type="ECO:0000256" key="5">
    <source>
        <dbReference type="ARBA" id="ARBA00022927"/>
    </source>
</evidence>
<comment type="function">
    <text evidence="7">Component of the ESCRT-I complex, a regulator of vesicular trafficking process. Required for the sorting of endocytic ubiquitinated cargos into multivesicular bodies.</text>
</comment>
<protein>
    <recommendedName>
        <fullName evidence="14">Multivesicular body subunit 12A</fullName>
    </recommendedName>
</protein>
<evidence type="ECO:0008006" key="14">
    <source>
        <dbReference type="Google" id="ProtNLM"/>
    </source>
</evidence>
<evidence type="ECO:0000256" key="6">
    <source>
        <dbReference type="ARBA" id="ARBA00023136"/>
    </source>
</evidence>
<comment type="caution">
    <text evidence="12">The sequence shown here is derived from an EMBL/GenBank/DDBJ whole genome shotgun (WGS) entry which is preliminary data.</text>
</comment>
<keyword evidence="4" id="KW-0967">Endosome</keyword>